<dbReference type="Gene3D" id="1.25.10.10">
    <property type="entry name" value="Leucine-rich Repeat Variant"/>
    <property type="match status" value="1"/>
</dbReference>
<keyword evidence="2" id="KW-1185">Reference proteome</keyword>
<dbReference type="InterPro" id="IPR011989">
    <property type="entry name" value="ARM-like"/>
</dbReference>
<evidence type="ECO:0000313" key="1">
    <source>
        <dbReference type="EMBL" id="ROO86711.1"/>
    </source>
</evidence>
<dbReference type="Proteomes" id="UP000272400">
    <property type="component" value="Unassembled WGS sequence"/>
</dbReference>
<sequence length="110" mass="12087">MSQRHFDRALSRLRDPDPAARRSGFDFILEHADSYAAPLAEAFTAETSPELRRLLLELIAEARSPTTLDLLAAHLADSDPLIRVWSARGLEALDTPDARRALATAPADLP</sequence>
<accession>A0A3N1CZK0</accession>
<dbReference type="Pfam" id="PF13646">
    <property type="entry name" value="HEAT_2"/>
    <property type="match status" value="1"/>
</dbReference>
<dbReference type="RefSeq" id="WP_123666087.1">
    <property type="nucleotide sequence ID" value="NZ_RJKE01000001.1"/>
</dbReference>
<dbReference type="AlphaFoldDB" id="A0A3N1CZK0"/>
<dbReference type="EMBL" id="RJKE01000001">
    <property type="protein sequence ID" value="ROO86711.1"/>
    <property type="molecule type" value="Genomic_DNA"/>
</dbReference>
<protein>
    <submittedName>
        <fullName evidence="1">HEAT repeat protein</fullName>
    </submittedName>
</protein>
<comment type="caution">
    <text evidence="1">The sequence shown here is derived from an EMBL/GenBank/DDBJ whole genome shotgun (WGS) entry which is preliminary data.</text>
</comment>
<evidence type="ECO:0000313" key="2">
    <source>
        <dbReference type="Proteomes" id="UP000272400"/>
    </source>
</evidence>
<gene>
    <name evidence="1" type="ORF">EDD29_4289</name>
</gene>
<proteinExistence type="predicted"/>
<dbReference type="SUPFAM" id="SSF48371">
    <property type="entry name" value="ARM repeat"/>
    <property type="match status" value="1"/>
</dbReference>
<dbReference type="InterPro" id="IPR016024">
    <property type="entry name" value="ARM-type_fold"/>
</dbReference>
<reference evidence="1 2" key="1">
    <citation type="submission" date="2018-11" db="EMBL/GenBank/DDBJ databases">
        <title>Sequencing the genomes of 1000 actinobacteria strains.</title>
        <authorList>
            <person name="Klenk H.-P."/>
        </authorList>
    </citation>
    <scope>NUCLEOTIDE SEQUENCE [LARGE SCALE GENOMIC DNA]</scope>
    <source>
        <strain evidence="1 2">DSM 44254</strain>
    </source>
</reference>
<organism evidence="1 2">
    <name type="scientific">Actinocorallia herbida</name>
    <dbReference type="NCBI Taxonomy" id="58109"/>
    <lineage>
        <taxon>Bacteria</taxon>
        <taxon>Bacillati</taxon>
        <taxon>Actinomycetota</taxon>
        <taxon>Actinomycetes</taxon>
        <taxon>Streptosporangiales</taxon>
        <taxon>Thermomonosporaceae</taxon>
        <taxon>Actinocorallia</taxon>
    </lineage>
</organism>
<dbReference type="OrthoDB" id="3381998at2"/>
<name>A0A3N1CZK0_9ACTN</name>